<dbReference type="CDD" id="cd06558">
    <property type="entry name" value="crotonase-like"/>
    <property type="match status" value="1"/>
</dbReference>
<dbReference type="Gene3D" id="3.90.226.10">
    <property type="entry name" value="2-enoyl-CoA Hydratase, Chain A, domain 1"/>
    <property type="match status" value="1"/>
</dbReference>
<dbReference type="PANTHER" id="PTHR43459:SF3">
    <property type="entry name" value="ENOYL-COA HYDRATASE ECHA15 (ENOYL HYDRASE) (UNSATURATED ACYL-COA HYDRATASE) (CROTONASE)-RELATED"/>
    <property type="match status" value="1"/>
</dbReference>
<protein>
    <recommendedName>
        <fullName evidence="2">Enoyl-CoA hydratase</fullName>
    </recommendedName>
</protein>
<reference evidence="1" key="1">
    <citation type="submission" date="2018-05" db="EMBL/GenBank/DDBJ databases">
        <authorList>
            <person name="Lanie J.A."/>
            <person name="Ng W.-L."/>
            <person name="Kazmierczak K.M."/>
            <person name="Andrzejewski T.M."/>
            <person name="Davidsen T.M."/>
            <person name="Wayne K.J."/>
            <person name="Tettelin H."/>
            <person name="Glass J.I."/>
            <person name="Rusch D."/>
            <person name="Podicherti R."/>
            <person name="Tsui H.-C.T."/>
            <person name="Winkler M.E."/>
        </authorList>
    </citation>
    <scope>NUCLEOTIDE SEQUENCE</scope>
</reference>
<dbReference type="InterPro" id="IPR029045">
    <property type="entry name" value="ClpP/crotonase-like_dom_sf"/>
</dbReference>
<accession>A0A381QN68</accession>
<evidence type="ECO:0008006" key="2">
    <source>
        <dbReference type="Google" id="ProtNLM"/>
    </source>
</evidence>
<proteinExistence type="predicted"/>
<dbReference type="Pfam" id="PF00378">
    <property type="entry name" value="ECH_1"/>
    <property type="match status" value="1"/>
</dbReference>
<organism evidence="1">
    <name type="scientific">marine metagenome</name>
    <dbReference type="NCBI Taxonomy" id="408172"/>
    <lineage>
        <taxon>unclassified sequences</taxon>
        <taxon>metagenomes</taxon>
        <taxon>ecological metagenomes</taxon>
    </lineage>
</organism>
<name>A0A381QN68_9ZZZZ</name>
<dbReference type="AlphaFoldDB" id="A0A381QN68"/>
<dbReference type="InterPro" id="IPR001753">
    <property type="entry name" value="Enoyl-CoA_hydra/iso"/>
</dbReference>
<sequence>MFSTMTHRYEDFSALSITGPDEDGILDICIDTPGKLNAVDEGKHLALADVWKAVDADPDARVVVIHGANGTFSAGGDLEMIEKIMDDFDYRTNALREARDIVYNMINCSKIIISAIEGVAVGAGLAAAFMADISVVGRNARILDGHTKLGVAAGDHAAIIWPLLCGMAKAKYYLLTCDSMSGEEAEAMGLASICVDDSEVLEEAYVVARKLANGSQSAIRWTKYSLNNWLRSAGPAFDTSVALEMLGFTGPDVREGHAAIVEKRKPDFA</sequence>
<dbReference type="PANTHER" id="PTHR43459">
    <property type="entry name" value="ENOYL-COA HYDRATASE"/>
    <property type="match status" value="1"/>
</dbReference>
<gene>
    <name evidence="1" type="ORF">METZ01_LOCUS31847</name>
</gene>
<dbReference type="InterPro" id="IPR014748">
    <property type="entry name" value="Enoyl-CoA_hydra_C"/>
</dbReference>
<dbReference type="EMBL" id="UINC01001372">
    <property type="protein sequence ID" value="SUZ78993.1"/>
    <property type="molecule type" value="Genomic_DNA"/>
</dbReference>
<evidence type="ECO:0000313" key="1">
    <source>
        <dbReference type="EMBL" id="SUZ78993.1"/>
    </source>
</evidence>
<dbReference type="SUPFAM" id="SSF52096">
    <property type="entry name" value="ClpP/crotonase"/>
    <property type="match status" value="1"/>
</dbReference>
<dbReference type="NCBIfam" id="NF005595">
    <property type="entry name" value="PRK07327.1"/>
    <property type="match status" value="1"/>
</dbReference>
<dbReference type="Gene3D" id="1.10.12.10">
    <property type="entry name" value="Lyase 2-enoyl-coa Hydratase, Chain A, domain 2"/>
    <property type="match status" value="1"/>
</dbReference>